<dbReference type="AlphaFoldDB" id="A0A9P8EQN9"/>
<name>A0A9P8EQN9_AURME</name>
<protein>
    <submittedName>
        <fullName evidence="1">Uncharacterized protein</fullName>
    </submittedName>
</protein>
<gene>
    <name evidence="1" type="ORF">KCU76_g4059</name>
</gene>
<comment type="caution">
    <text evidence="1">The sequence shown here is derived from an EMBL/GenBank/DDBJ whole genome shotgun (WGS) entry which is preliminary data.</text>
</comment>
<feature type="non-terminal residue" evidence="1">
    <location>
        <position position="1"/>
    </location>
</feature>
<dbReference type="Proteomes" id="UP000779574">
    <property type="component" value="Unassembled WGS sequence"/>
</dbReference>
<accession>A0A9P8EQN9</accession>
<dbReference type="OrthoDB" id="3826635at2759"/>
<dbReference type="EMBL" id="JAHFXF010000114">
    <property type="protein sequence ID" value="KAG9696012.1"/>
    <property type="molecule type" value="Genomic_DNA"/>
</dbReference>
<proteinExistence type="predicted"/>
<sequence length="218" mass="25229">MAFQPHAYHKHLDPENFPPARGTFEIPFEGVNMPEFIKDEELRKGPRRQNTLTWMNAVQACLDDFTSWDRRLNGKISVRVHESVQICHVARISPRSLEGRPIKTQAAYIKEDLQPAIDLLVSHEEMRMAELTKLRAENGKKSEIKADGKKRKQEDGLEMRQATKKIKQDTDKELDAFVDDLQDLRKLVNEKTGAVDTEIRKRFHKLEGKILELMTAEI</sequence>
<reference evidence="1" key="1">
    <citation type="journal article" date="2021" name="J Fungi (Basel)">
        <title>Virulence traits and population genomics of the black yeast Aureobasidium melanogenum.</title>
        <authorList>
            <person name="Cernosa A."/>
            <person name="Sun X."/>
            <person name="Gostincar C."/>
            <person name="Fang C."/>
            <person name="Gunde-Cimerman N."/>
            <person name="Song Z."/>
        </authorList>
    </citation>
    <scope>NUCLEOTIDE SEQUENCE</scope>
    <source>
        <strain evidence="1">EXF-9911</strain>
    </source>
</reference>
<reference evidence="1" key="2">
    <citation type="submission" date="2021-08" db="EMBL/GenBank/DDBJ databases">
        <authorList>
            <person name="Gostincar C."/>
            <person name="Sun X."/>
            <person name="Song Z."/>
            <person name="Gunde-Cimerman N."/>
        </authorList>
    </citation>
    <scope>NUCLEOTIDE SEQUENCE</scope>
    <source>
        <strain evidence="1">EXF-9911</strain>
    </source>
</reference>
<evidence type="ECO:0000313" key="1">
    <source>
        <dbReference type="EMBL" id="KAG9696012.1"/>
    </source>
</evidence>
<organism evidence="1 2">
    <name type="scientific">Aureobasidium melanogenum</name>
    <name type="common">Aureobasidium pullulans var. melanogenum</name>
    <dbReference type="NCBI Taxonomy" id="46634"/>
    <lineage>
        <taxon>Eukaryota</taxon>
        <taxon>Fungi</taxon>
        <taxon>Dikarya</taxon>
        <taxon>Ascomycota</taxon>
        <taxon>Pezizomycotina</taxon>
        <taxon>Dothideomycetes</taxon>
        <taxon>Dothideomycetidae</taxon>
        <taxon>Dothideales</taxon>
        <taxon>Saccotheciaceae</taxon>
        <taxon>Aureobasidium</taxon>
    </lineage>
</organism>
<evidence type="ECO:0000313" key="2">
    <source>
        <dbReference type="Proteomes" id="UP000779574"/>
    </source>
</evidence>